<reference evidence="1 2" key="1">
    <citation type="submission" date="2014-07" db="EMBL/GenBank/DDBJ databases">
        <title>Tepidicaulis marinum gen. nov., sp. nov., a novel marine bacterium denitrifying nitrate to nitrous oxide strictly under microaerobic conditions.</title>
        <authorList>
            <person name="Takeuchi M."/>
            <person name="Yamagishi T."/>
            <person name="Kamagata Y."/>
            <person name="Oshima K."/>
            <person name="Hattori M."/>
            <person name="Katayama T."/>
            <person name="Hanada S."/>
            <person name="Tamaki H."/>
            <person name="Marumo K."/>
            <person name="Maeda H."/>
            <person name="Nedachi M."/>
            <person name="Iwasaki W."/>
            <person name="Suwa Y."/>
            <person name="Sakata S."/>
        </authorList>
    </citation>
    <scope>NUCLEOTIDE SEQUENCE [LARGE SCALE GENOMIC DNA]</scope>
    <source>
        <strain evidence="1 2">MA2</strain>
    </source>
</reference>
<name>A0A081B650_9HYPH</name>
<comment type="caution">
    <text evidence="1">The sequence shown here is derived from an EMBL/GenBank/DDBJ whole genome shotgun (WGS) entry which is preliminary data.</text>
</comment>
<gene>
    <name evidence="1" type="ORF">M2A_0017</name>
</gene>
<sequence length="88" mass="9837">MPQKSKIDPAKIFERRASLNPHEIAARETSGCETCDSRLVFALATREGDAFSIDLPTIIACLGQAEERGHLPPLPANWWNKTRNHLNL</sequence>
<keyword evidence="2" id="KW-1185">Reference proteome</keyword>
<accession>A0A081B650</accession>
<organism evidence="1 2">
    <name type="scientific">Tepidicaulis marinus</name>
    <dbReference type="NCBI Taxonomy" id="1333998"/>
    <lineage>
        <taxon>Bacteria</taxon>
        <taxon>Pseudomonadati</taxon>
        <taxon>Pseudomonadota</taxon>
        <taxon>Alphaproteobacteria</taxon>
        <taxon>Hyphomicrobiales</taxon>
        <taxon>Parvibaculaceae</taxon>
        <taxon>Tepidicaulis</taxon>
    </lineage>
</organism>
<dbReference type="Proteomes" id="UP000028702">
    <property type="component" value="Unassembled WGS sequence"/>
</dbReference>
<proteinExistence type="predicted"/>
<dbReference type="RefSeq" id="WP_052379063.1">
    <property type="nucleotide sequence ID" value="NZ_BBIO01000001.1"/>
</dbReference>
<evidence type="ECO:0000313" key="1">
    <source>
        <dbReference type="EMBL" id="GAK43518.1"/>
    </source>
</evidence>
<dbReference type="AlphaFoldDB" id="A0A081B650"/>
<evidence type="ECO:0000313" key="2">
    <source>
        <dbReference type="Proteomes" id="UP000028702"/>
    </source>
</evidence>
<dbReference type="EMBL" id="BBIO01000001">
    <property type="protein sequence ID" value="GAK43518.1"/>
    <property type="molecule type" value="Genomic_DNA"/>
</dbReference>
<protein>
    <submittedName>
        <fullName evidence="1">Conserved protein</fullName>
    </submittedName>
</protein>
<dbReference type="STRING" id="1333998.M2A_0017"/>